<dbReference type="InterPro" id="IPR050564">
    <property type="entry name" value="F420-G6PD/mer"/>
</dbReference>
<dbReference type="Gene3D" id="3.20.20.30">
    <property type="entry name" value="Luciferase-like domain"/>
    <property type="match status" value="1"/>
</dbReference>
<gene>
    <name evidence="2" type="ORF">METZ01_LOCUS71327</name>
</gene>
<name>A0A381TWG4_9ZZZZ</name>
<dbReference type="PANTHER" id="PTHR43244">
    <property type="match status" value="1"/>
</dbReference>
<dbReference type="Pfam" id="PF00296">
    <property type="entry name" value="Bac_luciferase"/>
    <property type="match status" value="1"/>
</dbReference>
<reference evidence="2" key="1">
    <citation type="submission" date="2018-05" db="EMBL/GenBank/DDBJ databases">
        <authorList>
            <person name="Lanie J.A."/>
            <person name="Ng W.-L."/>
            <person name="Kazmierczak K.M."/>
            <person name="Andrzejewski T.M."/>
            <person name="Davidsen T.M."/>
            <person name="Wayne K.J."/>
            <person name="Tettelin H."/>
            <person name="Glass J.I."/>
            <person name="Rusch D."/>
            <person name="Podicherti R."/>
            <person name="Tsui H.-C.T."/>
            <person name="Winkler M.E."/>
        </authorList>
    </citation>
    <scope>NUCLEOTIDE SEQUENCE</scope>
</reference>
<proteinExistence type="predicted"/>
<evidence type="ECO:0000313" key="2">
    <source>
        <dbReference type="EMBL" id="SVA18473.1"/>
    </source>
</evidence>
<dbReference type="SUPFAM" id="SSF51679">
    <property type="entry name" value="Bacterial luciferase-like"/>
    <property type="match status" value="1"/>
</dbReference>
<dbReference type="EMBL" id="UINC01005016">
    <property type="protein sequence ID" value="SVA18473.1"/>
    <property type="molecule type" value="Genomic_DNA"/>
</dbReference>
<protein>
    <recommendedName>
        <fullName evidence="1">Luciferase-like domain-containing protein</fullName>
    </recommendedName>
</protein>
<dbReference type="InterPro" id="IPR011251">
    <property type="entry name" value="Luciferase-like_dom"/>
</dbReference>
<dbReference type="AlphaFoldDB" id="A0A381TWG4"/>
<accession>A0A381TWG4</accession>
<evidence type="ECO:0000259" key="1">
    <source>
        <dbReference type="Pfam" id="PF00296"/>
    </source>
</evidence>
<dbReference type="GO" id="GO:0016705">
    <property type="term" value="F:oxidoreductase activity, acting on paired donors, with incorporation or reduction of molecular oxygen"/>
    <property type="evidence" value="ECO:0007669"/>
    <property type="project" value="InterPro"/>
</dbReference>
<sequence length="188" mass="20845">MQIDIGLTTALRLVPDRARELREAGFDGVFTAEAAQDVFAPLVLAAEHTDLFCYTNIALALPRSPMLLASTGWDLQRYTEGRMALGLGSQIRPHITKRYSALWDRPVAQMREAVESIRAIHACWSDGTPLDYRGEFYTFTLMTPMFVPEANPWGPPPIWLAALGPMMTRLAGAVADGVLVHPFSTRRS</sequence>
<dbReference type="PANTHER" id="PTHR43244:SF2">
    <property type="entry name" value="CONSERVED HYPOTHETICAL ALANINE AND PROLINE-RICH PROTEIN"/>
    <property type="match status" value="1"/>
</dbReference>
<dbReference type="CDD" id="cd01097">
    <property type="entry name" value="Tetrahydromethanopterin_reductase"/>
    <property type="match status" value="1"/>
</dbReference>
<feature type="domain" description="Luciferase-like" evidence="1">
    <location>
        <begin position="10"/>
        <end position="183"/>
    </location>
</feature>
<dbReference type="InterPro" id="IPR036661">
    <property type="entry name" value="Luciferase-like_sf"/>
</dbReference>
<feature type="non-terminal residue" evidence="2">
    <location>
        <position position="188"/>
    </location>
</feature>
<organism evidence="2">
    <name type="scientific">marine metagenome</name>
    <dbReference type="NCBI Taxonomy" id="408172"/>
    <lineage>
        <taxon>unclassified sequences</taxon>
        <taxon>metagenomes</taxon>
        <taxon>ecological metagenomes</taxon>
    </lineage>
</organism>